<gene>
    <name evidence="1" type="ORF">AUC31_16695</name>
</gene>
<protein>
    <submittedName>
        <fullName evidence="1">Uncharacterized protein</fullName>
    </submittedName>
</protein>
<keyword evidence="2" id="KW-1185">Reference proteome</keyword>
<dbReference type="RefSeq" id="WP_058383452.1">
    <property type="nucleotide sequence ID" value="NZ_CP013659.2"/>
</dbReference>
<dbReference type="Proteomes" id="UP000067683">
    <property type="component" value="Chromosome"/>
</dbReference>
<organism evidence="1 2">
    <name type="scientific">Planococcus rifietoensis</name>
    <dbReference type="NCBI Taxonomy" id="200991"/>
    <lineage>
        <taxon>Bacteria</taxon>
        <taxon>Bacillati</taxon>
        <taxon>Bacillota</taxon>
        <taxon>Bacilli</taxon>
        <taxon>Bacillales</taxon>
        <taxon>Caryophanaceae</taxon>
        <taxon>Planococcus</taxon>
    </lineage>
</organism>
<reference evidence="1" key="1">
    <citation type="submission" date="2016-01" db="EMBL/GenBank/DDBJ databases">
        <title>Complete genome of Planococcus rifietoensis type strain M8.</title>
        <authorList>
            <person name="See-Too W.S."/>
        </authorList>
    </citation>
    <scope>NUCLEOTIDE SEQUENCE [LARGE SCALE GENOMIC DNA]</scope>
    <source>
        <strain evidence="1">M8</strain>
    </source>
</reference>
<dbReference type="EMBL" id="CP013659">
    <property type="protein sequence ID" value="ALS76751.1"/>
    <property type="molecule type" value="Genomic_DNA"/>
</dbReference>
<name>A0A0U2XII1_9BACL</name>
<dbReference type="OrthoDB" id="2427445at2"/>
<sequence>MNGKMNFFLDPKNRVAQKPSIMNYKQDEKGLYLLADKKFINWMDVHTFCHTCMDPLTFDNEFDASYCASCNEWREERCSDISCEYCENRPERPLDPRK</sequence>
<dbReference type="KEGG" id="prt:AUC31_16695"/>
<dbReference type="AlphaFoldDB" id="A0A0U2XII1"/>
<evidence type="ECO:0000313" key="2">
    <source>
        <dbReference type="Proteomes" id="UP000067683"/>
    </source>
</evidence>
<accession>A0A0U2XII1</accession>
<proteinExistence type="predicted"/>
<evidence type="ECO:0000313" key="1">
    <source>
        <dbReference type="EMBL" id="ALS76751.1"/>
    </source>
</evidence>